<gene>
    <name evidence="1" type="ORF">H9Q78_02030</name>
</gene>
<organism evidence="1 2">
    <name type="scientific">Qiania dongpingensis</name>
    <dbReference type="NCBI Taxonomy" id="2763669"/>
    <lineage>
        <taxon>Bacteria</taxon>
        <taxon>Bacillati</taxon>
        <taxon>Bacillota</taxon>
        <taxon>Clostridia</taxon>
        <taxon>Lachnospirales</taxon>
        <taxon>Lachnospiraceae</taxon>
        <taxon>Qiania</taxon>
    </lineage>
</organism>
<keyword evidence="2" id="KW-1185">Reference proteome</keyword>
<dbReference type="Proteomes" id="UP000515823">
    <property type="component" value="Chromosome"/>
</dbReference>
<evidence type="ECO:0000313" key="1">
    <source>
        <dbReference type="EMBL" id="QNM06931.1"/>
    </source>
</evidence>
<dbReference type="Pfam" id="PF19848">
    <property type="entry name" value="DUF6323"/>
    <property type="match status" value="1"/>
</dbReference>
<reference evidence="1 2" key="1">
    <citation type="submission" date="2020-08" db="EMBL/GenBank/DDBJ databases">
        <authorList>
            <person name="Liu C."/>
            <person name="Sun Q."/>
        </authorList>
    </citation>
    <scope>NUCLEOTIDE SEQUENCE [LARGE SCALE GENOMIC DNA]</scope>
    <source>
        <strain evidence="1 2">NSJ-38</strain>
    </source>
</reference>
<evidence type="ECO:0000313" key="2">
    <source>
        <dbReference type="Proteomes" id="UP000515823"/>
    </source>
</evidence>
<dbReference type="KEGG" id="qdo:H9Q78_02030"/>
<dbReference type="EMBL" id="CP060634">
    <property type="protein sequence ID" value="QNM06931.1"/>
    <property type="molecule type" value="Genomic_DNA"/>
</dbReference>
<dbReference type="AlphaFoldDB" id="A0A7G9G7Z9"/>
<dbReference type="RefSeq" id="WP_249304700.1">
    <property type="nucleotide sequence ID" value="NZ_CP060634.1"/>
</dbReference>
<protein>
    <submittedName>
        <fullName evidence="1">Uncharacterized protein</fullName>
    </submittedName>
</protein>
<name>A0A7G9G7Z9_9FIRM</name>
<sequence length="176" mass="20769">MENGIWSIKKREEELTVLVSCNQITGQFGLSLTREEAGELAEERDESLKKYGRVEFGKGILDKIIYQFCDSDYIYQEKYLETLIRLQEMFYEFKRAAEDRLSDDELLNFMKEQFETVCTGDLDYLEDTCLERFAAAVRAGYGGYKASEGRGEYEKISEEVRWDKNLYQEVLKELFW</sequence>
<proteinExistence type="predicted"/>
<accession>A0A7G9G7Z9</accession>
<dbReference type="InterPro" id="IPR046286">
    <property type="entry name" value="DUF6323"/>
</dbReference>